<proteinExistence type="predicted"/>
<accession>F0WZR4</accession>
<gene>
    <name evidence="2" type="primary">AlNc14C439G11655</name>
    <name evidence="2" type="ORF">ALNC14_131350</name>
</gene>
<dbReference type="AlphaFoldDB" id="F0WZR4"/>
<evidence type="ECO:0000256" key="1">
    <source>
        <dbReference type="SAM" id="MobiDB-lite"/>
    </source>
</evidence>
<dbReference type="SUPFAM" id="SSF48371">
    <property type="entry name" value="ARM repeat"/>
    <property type="match status" value="1"/>
</dbReference>
<evidence type="ECO:0000313" key="2">
    <source>
        <dbReference type="EMBL" id="CCA26991.1"/>
    </source>
</evidence>
<feature type="region of interest" description="Disordered" evidence="1">
    <location>
        <begin position="162"/>
        <end position="203"/>
    </location>
</feature>
<protein>
    <submittedName>
        <fullName evidence="2">Uncharacterized protein AlNc14C439G11655</fullName>
    </submittedName>
</protein>
<dbReference type="InterPro" id="IPR016024">
    <property type="entry name" value="ARM-type_fold"/>
</dbReference>
<organism evidence="2">
    <name type="scientific">Albugo laibachii Nc14</name>
    <dbReference type="NCBI Taxonomy" id="890382"/>
    <lineage>
        <taxon>Eukaryota</taxon>
        <taxon>Sar</taxon>
        <taxon>Stramenopiles</taxon>
        <taxon>Oomycota</taxon>
        <taxon>Peronosporomycetes</taxon>
        <taxon>Albuginales</taxon>
        <taxon>Albuginaceae</taxon>
        <taxon>Albugo</taxon>
    </lineage>
</organism>
<reference evidence="2" key="2">
    <citation type="submission" date="2011-02" db="EMBL/GenBank/DDBJ databases">
        <authorList>
            <person name="MacLean D."/>
        </authorList>
    </citation>
    <scope>NUCLEOTIDE SEQUENCE</scope>
</reference>
<sequence>MTHGHVGIAMSILIELNGNIRTERAVVYTIMCMFTVTTFTSQCIWLPTTNQLKQLQQLQHKNSELDGLVQIAKSRLAQVEEENFELCANIATIEAEKQYEIKKNQEALQKENEKLNSKLQFLENQIQHTQREKKSFLSEISALKKQRIEKQRMEAERKLAEARQRKHKLSSASTSQVCSSKADRNQDWVSQTPSQHISTNSSLQRTKNIKTISTGIQANPTDFKTIDEIIMQENMELITAFMTPFSTDLLALFDIPYAELDPQFGEDVNACALVSEEPSRSVFTQVTEHAKAKLQSWVTEHSKRTLSMQANVMRECAKHLHAALGMMMMEGELFTSVNLLPVFIRYFDSRVDIDPHVLSSAFRLLSLVITKSEIFQHFLAEDNSIGDLQFGGSRLEQSDTGIRNPMDYSAEFIHDNVNDLVFGSFSHPESGPFVYPAAARHGISYEHRSQLLEAICRIIKIHSTSLQVAEEGLRCLSSWVHCVHDIDAASLGDYKRLLHSHTLQDIVMGPKSFPQSRAQALRLLAEIITINPLFPTEFEESAQKYLFFNRCANLLHIRNEREKPDATTAAERLKDSDSDSQVCQGVILLFLKLILHHPVSGIRFVLRYTRGDEHGVESSTSLFTLVLQFLKYYITLMEDAAETSKLIWTKSNKGMVEDAFQLLNVMIPHIHLEEELSIGSQEYDLLICLRFLCRPTSQFSATAVKSASQLLEMLSRLK</sequence>
<reference evidence="2" key="1">
    <citation type="journal article" date="2011" name="PLoS Biol.">
        <title>Gene gain and loss during evolution of obligate parasitism in the white rust pathogen of Arabidopsis thaliana.</title>
        <authorList>
            <person name="Kemen E."/>
            <person name="Gardiner A."/>
            <person name="Schultz-Larsen T."/>
            <person name="Kemen A.C."/>
            <person name="Balmuth A.L."/>
            <person name="Robert-Seilaniantz A."/>
            <person name="Bailey K."/>
            <person name="Holub E."/>
            <person name="Studholme D.J."/>
            <person name="Maclean D."/>
            <person name="Jones J.D."/>
        </authorList>
    </citation>
    <scope>NUCLEOTIDE SEQUENCE</scope>
</reference>
<feature type="compositionally biased region" description="Polar residues" evidence="1">
    <location>
        <begin position="170"/>
        <end position="179"/>
    </location>
</feature>
<name>F0WZR4_9STRA</name>
<feature type="compositionally biased region" description="Polar residues" evidence="1">
    <location>
        <begin position="187"/>
        <end position="203"/>
    </location>
</feature>
<dbReference type="HOGENOM" id="CLU_410782_0_0_1"/>
<dbReference type="EMBL" id="FR824482">
    <property type="protein sequence ID" value="CCA26991.1"/>
    <property type="molecule type" value="Genomic_DNA"/>
</dbReference>